<dbReference type="GeneID" id="82527200"/>
<dbReference type="InterPro" id="IPR009061">
    <property type="entry name" value="DNA-bd_dom_put_sf"/>
</dbReference>
<keyword evidence="3" id="KW-1185">Reference proteome</keyword>
<dbReference type="GO" id="GO:0003677">
    <property type="term" value="F:DNA binding"/>
    <property type="evidence" value="ECO:0007669"/>
    <property type="project" value="UniProtKB-KW"/>
</dbReference>
<dbReference type="AlphaFoldDB" id="A0A2V1II07"/>
<dbReference type="InterPro" id="IPR041657">
    <property type="entry name" value="HTH_17"/>
</dbReference>
<organism evidence="2 3">
    <name type="scientific">Duncaniella muris</name>
    <dbReference type="NCBI Taxonomy" id="2094150"/>
    <lineage>
        <taxon>Bacteria</taxon>
        <taxon>Pseudomonadati</taxon>
        <taxon>Bacteroidota</taxon>
        <taxon>Bacteroidia</taxon>
        <taxon>Bacteroidales</taxon>
        <taxon>Muribaculaceae</taxon>
        <taxon>Duncaniella</taxon>
    </lineage>
</organism>
<sequence length="116" mass="13352">MKSAEFTMVCQMLSELRAEVQAIRTGVDSRIESVAKTVMEAFQGFGILDPDEDTWTDKQVRARYHVSRKTLYNYRMSGKLPYTQTGEGTNCTIRYRKADIIELFATRNAQIIHTHN</sequence>
<protein>
    <submittedName>
        <fullName evidence="2">DNA-binding protein</fullName>
    </submittedName>
</protein>
<proteinExistence type="predicted"/>
<dbReference type="Proteomes" id="UP000244905">
    <property type="component" value="Unassembled WGS sequence"/>
</dbReference>
<feature type="domain" description="Helix-turn-helix" evidence="1">
    <location>
        <begin position="58"/>
        <end position="107"/>
    </location>
</feature>
<dbReference type="Pfam" id="PF12728">
    <property type="entry name" value="HTH_17"/>
    <property type="match status" value="1"/>
</dbReference>
<dbReference type="RefSeq" id="WP_107033315.1">
    <property type="nucleotide sequence ID" value="NZ_PUEC01000042.1"/>
</dbReference>
<evidence type="ECO:0000259" key="1">
    <source>
        <dbReference type="Pfam" id="PF12728"/>
    </source>
</evidence>
<evidence type="ECO:0000313" key="3">
    <source>
        <dbReference type="Proteomes" id="UP000244905"/>
    </source>
</evidence>
<gene>
    <name evidence="2" type="ORF">C5O23_12800</name>
</gene>
<evidence type="ECO:0000313" key="2">
    <source>
        <dbReference type="EMBL" id="PWB00438.1"/>
    </source>
</evidence>
<comment type="caution">
    <text evidence="2">The sequence shown here is derived from an EMBL/GenBank/DDBJ whole genome shotgun (WGS) entry which is preliminary data.</text>
</comment>
<dbReference type="EMBL" id="PUEC01000042">
    <property type="protein sequence ID" value="PWB00438.1"/>
    <property type="molecule type" value="Genomic_DNA"/>
</dbReference>
<keyword evidence="2" id="KW-0238">DNA-binding</keyword>
<name>A0A2V1II07_9BACT</name>
<dbReference type="SUPFAM" id="SSF46955">
    <property type="entry name" value="Putative DNA-binding domain"/>
    <property type="match status" value="1"/>
</dbReference>
<accession>A0A2V1II07</accession>
<reference evidence="3" key="1">
    <citation type="submission" date="2018-02" db="EMBL/GenBank/DDBJ databases">
        <authorList>
            <person name="Clavel T."/>
            <person name="Strowig T."/>
        </authorList>
    </citation>
    <scope>NUCLEOTIDE SEQUENCE [LARGE SCALE GENOMIC DNA]</scope>
    <source>
        <strain evidence="3">DSM 103720</strain>
    </source>
</reference>